<comment type="caution">
    <text evidence="2">The sequence shown here is derived from an EMBL/GenBank/DDBJ whole genome shotgun (WGS) entry which is preliminary data.</text>
</comment>
<evidence type="ECO:0000256" key="1">
    <source>
        <dbReference type="SAM" id="MobiDB-lite"/>
    </source>
</evidence>
<evidence type="ECO:0000313" key="3">
    <source>
        <dbReference type="Proteomes" id="UP000823486"/>
    </source>
</evidence>
<keyword evidence="3" id="KW-1185">Reference proteome</keyword>
<evidence type="ECO:0000313" key="2">
    <source>
        <dbReference type="EMBL" id="MBM7694838.1"/>
    </source>
</evidence>
<organism evidence="2 3">
    <name type="scientific">Peribacillus deserti</name>
    <dbReference type="NCBI Taxonomy" id="673318"/>
    <lineage>
        <taxon>Bacteria</taxon>
        <taxon>Bacillati</taxon>
        <taxon>Bacillota</taxon>
        <taxon>Bacilli</taxon>
        <taxon>Bacillales</taxon>
        <taxon>Bacillaceae</taxon>
        <taxon>Peribacillus</taxon>
    </lineage>
</organism>
<dbReference type="EMBL" id="JAFBFI010000040">
    <property type="protein sequence ID" value="MBM7694838.1"/>
    <property type="molecule type" value="Genomic_DNA"/>
</dbReference>
<proteinExistence type="predicted"/>
<reference evidence="2 3" key="1">
    <citation type="submission" date="2021-01" db="EMBL/GenBank/DDBJ databases">
        <title>Genomic Encyclopedia of Type Strains, Phase IV (KMG-IV): sequencing the most valuable type-strain genomes for metagenomic binning, comparative biology and taxonomic classification.</title>
        <authorList>
            <person name="Goeker M."/>
        </authorList>
    </citation>
    <scope>NUCLEOTIDE SEQUENCE [LARGE SCALE GENOMIC DNA]</scope>
    <source>
        <strain evidence="2 3">DSM 105482</strain>
    </source>
</reference>
<dbReference type="RefSeq" id="WP_204548426.1">
    <property type="nucleotide sequence ID" value="NZ_JAFBFI010000040.1"/>
</dbReference>
<gene>
    <name evidence="2" type="ORF">JOC77_004317</name>
</gene>
<name>A0ABS2QQU9_9BACI</name>
<accession>A0ABS2QQU9</accession>
<protein>
    <submittedName>
        <fullName evidence="2">Uncharacterized protein</fullName>
    </submittedName>
</protein>
<feature type="region of interest" description="Disordered" evidence="1">
    <location>
        <begin position="70"/>
        <end position="92"/>
    </location>
</feature>
<sequence>MLGMLINDKEVREIEYLIKREMDEILFDLKDGRIEYIVKRSMEERYQILFDLFKRVAAPKDCLLYMRTGEKGKSRSGDKKDDKKNKKKVIDS</sequence>
<dbReference type="Proteomes" id="UP000823486">
    <property type="component" value="Unassembled WGS sequence"/>
</dbReference>